<dbReference type="PANTHER" id="PTHR32552">
    <property type="entry name" value="FERRICHROME IRON RECEPTOR-RELATED"/>
    <property type="match status" value="1"/>
</dbReference>
<dbReference type="EMBL" id="JAADJT010000012">
    <property type="protein sequence ID" value="NGZ87334.1"/>
    <property type="molecule type" value="Genomic_DNA"/>
</dbReference>
<feature type="domain" description="TonB-dependent receptor-like beta-barrel" evidence="13">
    <location>
        <begin position="291"/>
        <end position="769"/>
    </location>
</feature>
<organism evidence="15 16">
    <name type="scientific">Duganella aceris</name>
    <dbReference type="NCBI Taxonomy" id="2703883"/>
    <lineage>
        <taxon>Bacteria</taxon>
        <taxon>Pseudomonadati</taxon>
        <taxon>Pseudomonadota</taxon>
        <taxon>Betaproteobacteria</taxon>
        <taxon>Burkholderiales</taxon>
        <taxon>Oxalobacteraceae</taxon>
        <taxon>Telluria group</taxon>
        <taxon>Duganella</taxon>
    </lineage>
</organism>
<dbReference type="InterPro" id="IPR012910">
    <property type="entry name" value="Plug_dom"/>
</dbReference>
<name>A0ABX0FSL6_9BURK</name>
<sequence>MRSSNVVPFPPRPARPSRPTLRLLLREMHAAFAVAMGGGALLAAGLANASDVPAAVVADGAARAADGTDGTEASGAGAAASLQTVTVTAQKREGKLQEVPSAITVLSGAQLLDNGVGRSASEILNYVPNASAGTQQHGRPRWWIRGVGAGQQQIDFPNPVGFYLDDVYISNASATGFPLFDLDRVEVLRGPQGTLWGKNTTGGAINVISRKPSDYLDGYLKADYSSHETRLLEGAIGGALKEDVLNGRLSFHSEDQGEGPFNNLYTGKKDGALRDNAVRGQLQARFSRDLSANLNLHYRDYKSTGAITTTASYAANGVYRNGYVPSNDSEDVSTNAPTLSVIKQGGANLNIQYDLGRYTLSSITGYEDFKTDTLGDSDNTPLEISRGWSKAKSHQFSQELRLASAKDEKVSWVGGLHYFNEKIDSDAATARLPNDIAGALAGSTQPVGYNATSFEHKTRSFALFGSSTVNFTDRLLATAGLRWTTETKDLDLRRIQAASGTVTFGGAADWWNTVKGGNYTAASVANNNFSSNPSTTWRAWTYDFTPEYKFTEQARGYFKYAHGIKSGGYNTGASDVRALNTVAPEKLDSFELGLKSEWFDRRLNFNANVFHYNYKNVQVNITGVYNGDPTQSVAYLQNVAKAHVNGAEFEVEALPIDQLHLNANIGILRTEFDDFAIQNGGGNRSGNEFVRSPHLTALFAADYRIPLANGGKIVLAGDVRYTARQFYYVDPQSDARWLLNQPGYSLLTARISYTAPGGNHLFSLYGNNLGDKVYKNHTLTTFVPGTANGDTVYWGQRRTVGGSYTYYF</sequence>
<dbReference type="SUPFAM" id="SSF56935">
    <property type="entry name" value="Porins"/>
    <property type="match status" value="1"/>
</dbReference>
<evidence type="ECO:0000256" key="2">
    <source>
        <dbReference type="ARBA" id="ARBA00022448"/>
    </source>
</evidence>
<dbReference type="PROSITE" id="PS52016">
    <property type="entry name" value="TONB_DEPENDENT_REC_3"/>
    <property type="match status" value="1"/>
</dbReference>
<comment type="similarity">
    <text evidence="11 12">Belongs to the TonB-dependent receptor family.</text>
</comment>
<evidence type="ECO:0000259" key="13">
    <source>
        <dbReference type="Pfam" id="PF00593"/>
    </source>
</evidence>
<dbReference type="InterPro" id="IPR039426">
    <property type="entry name" value="TonB-dep_rcpt-like"/>
</dbReference>
<keyword evidence="16" id="KW-1185">Reference proteome</keyword>
<evidence type="ECO:0000256" key="10">
    <source>
        <dbReference type="ARBA" id="ARBA00023237"/>
    </source>
</evidence>
<reference evidence="15 16" key="1">
    <citation type="submission" date="2020-01" db="EMBL/GenBank/DDBJ databases">
        <authorList>
            <person name="Lee S.D."/>
        </authorList>
    </citation>
    <scope>NUCLEOTIDE SEQUENCE [LARGE SCALE GENOMIC DNA]</scope>
    <source>
        <strain evidence="15 16">SAP-35</strain>
    </source>
</reference>
<accession>A0ABX0FSL6</accession>
<keyword evidence="10 11" id="KW-0998">Cell outer membrane</keyword>
<feature type="domain" description="TonB-dependent receptor plug" evidence="14">
    <location>
        <begin position="96"/>
        <end position="204"/>
    </location>
</feature>
<dbReference type="RefSeq" id="WP_166107426.1">
    <property type="nucleotide sequence ID" value="NZ_JAADJT010000012.1"/>
</dbReference>
<evidence type="ECO:0000256" key="12">
    <source>
        <dbReference type="RuleBase" id="RU003357"/>
    </source>
</evidence>
<evidence type="ECO:0000313" key="15">
    <source>
        <dbReference type="EMBL" id="NGZ87334.1"/>
    </source>
</evidence>
<comment type="caution">
    <text evidence="15">The sequence shown here is derived from an EMBL/GenBank/DDBJ whole genome shotgun (WGS) entry which is preliminary data.</text>
</comment>
<proteinExistence type="inferred from homology"/>
<evidence type="ECO:0000256" key="6">
    <source>
        <dbReference type="ARBA" id="ARBA00023004"/>
    </source>
</evidence>
<evidence type="ECO:0000256" key="11">
    <source>
        <dbReference type="PROSITE-ProRule" id="PRU01360"/>
    </source>
</evidence>
<comment type="subcellular location">
    <subcellularLocation>
        <location evidence="1 11">Cell outer membrane</location>
        <topology evidence="1 11">Multi-pass membrane protein</topology>
    </subcellularLocation>
</comment>
<keyword evidence="2 11" id="KW-0813">Transport</keyword>
<keyword evidence="9 11" id="KW-0472">Membrane</keyword>
<evidence type="ECO:0000256" key="7">
    <source>
        <dbReference type="ARBA" id="ARBA00023065"/>
    </source>
</evidence>
<dbReference type="Gene3D" id="2.40.170.20">
    <property type="entry name" value="TonB-dependent receptor, beta-barrel domain"/>
    <property type="match status" value="1"/>
</dbReference>
<evidence type="ECO:0000256" key="1">
    <source>
        <dbReference type="ARBA" id="ARBA00004571"/>
    </source>
</evidence>
<keyword evidence="8 12" id="KW-0798">TonB box</keyword>
<evidence type="ECO:0000256" key="5">
    <source>
        <dbReference type="ARBA" id="ARBA00022692"/>
    </source>
</evidence>
<evidence type="ECO:0000259" key="14">
    <source>
        <dbReference type="Pfam" id="PF07715"/>
    </source>
</evidence>
<evidence type="ECO:0000313" key="16">
    <source>
        <dbReference type="Proteomes" id="UP000666369"/>
    </source>
</evidence>
<keyword evidence="5 11" id="KW-0812">Transmembrane</keyword>
<keyword evidence="4" id="KW-0410">Iron transport</keyword>
<gene>
    <name evidence="15" type="ORF">GW587_24130</name>
</gene>
<dbReference type="InterPro" id="IPR000531">
    <property type="entry name" value="Beta-barrel_TonB"/>
</dbReference>
<keyword evidence="3 11" id="KW-1134">Transmembrane beta strand</keyword>
<dbReference type="Pfam" id="PF07715">
    <property type="entry name" value="Plug"/>
    <property type="match status" value="1"/>
</dbReference>
<dbReference type="PANTHER" id="PTHR32552:SF81">
    <property type="entry name" value="TONB-DEPENDENT OUTER MEMBRANE RECEPTOR"/>
    <property type="match status" value="1"/>
</dbReference>
<reference evidence="16" key="2">
    <citation type="submission" date="2023-07" db="EMBL/GenBank/DDBJ databases">
        <title>Duganella aceri sp. nov., isolated from tree sap.</title>
        <authorList>
            <person name="Kim I.S."/>
        </authorList>
    </citation>
    <scope>NUCLEOTIDE SEQUENCE [LARGE SCALE GENOMIC DNA]</scope>
    <source>
        <strain evidence="16">SAP-35</strain>
    </source>
</reference>
<evidence type="ECO:0000256" key="4">
    <source>
        <dbReference type="ARBA" id="ARBA00022496"/>
    </source>
</evidence>
<evidence type="ECO:0000256" key="8">
    <source>
        <dbReference type="ARBA" id="ARBA00023077"/>
    </source>
</evidence>
<keyword evidence="7" id="KW-0406">Ion transport</keyword>
<dbReference type="InterPro" id="IPR036942">
    <property type="entry name" value="Beta-barrel_TonB_sf"/>
</dbReference>
<evidence type="ECO:0000256" key="3">
    <source>
        <dbReference type="ARBA" id="ARBA00022452"/>
    </source>
</evidence>
<keyword evidence="6" id="KW-0408">Iron</keyword>
<evidence type="ECO:0000256" key="9">
    <source>
        <dbReference type="ARBA" id="ARBA00023136"/>
    </source>
</evidence>
<dbReference type="Pfam" id="PF00593">
    <property type="entry name" value="TonB_dep_Rec_b-barrel"/>
    <property type="match status" value="1"/>
</dbReference>
<dbReference type="Proteomes" id="UP000666369">
    <property type="component" value="Unassembled WGS sequence"/>
</dbReference>
<keyword evidence="15" id="KW-0675">Receptor</keyword>
<protein>
    <submittedName>
        <fullName evidence="15">TonB-dependent receptor</fullName>
    </submittedName>
</protein>